<dbReference type="SUPFAM" id="SSF48403">
    <property type="entry name" value="Ankyrin repeat"/>
    <property type="match status" value="1"/>
</dbReference>
<keyword evidence="1" id="KW-0677">Repeat</keyword>
<proteinExistence type="predicted"/>
<gene>
    <name evidence="4" type="ORF">GOODEAATRI_016529</name>
</gene>
<feature type="repeat" description="ANK" evidence="3">
    <location>
        <begin position="169"/>
        <end position="201"/>
    </location>
</feature>
<dbReference type="PROSITE" id="PS50088">
    <property type="entry name" value="ANK_REPEAT"/>
    <property type="match status" value="2"/>
</dbReference>
<dbReference type="PANTHER" id="PTHR24161">
    <property type="entry name" value="ANK_REP_REGION DOMAIN-CONTAINING PROTEIN-RELATED"/>
    <property type="match status" value="1"/>
</dbReference>
<accession>A0ABV0MU21</accession>
<keyword evidence="2 3" id="KW-0040">ANK repeat</keyword>
<dbReference type="SMART" id="SM00248">
    <property type="entry name" value="ANK"/>
    <property type="match status" value="3"/>
</dbReference>
<dbReference type="Proteomes" id="UP001476798">
    <property type="component" value="Unassembled WGS sequence"/>
</dbReference>
<reference evidence="4 5" key="1">
    <citation type="submission" date="2021-06" db="EMBL/GenBank/DDBJ databases">
        <authorList>
            <person name="Palmer J.M."/>
        </authorList>
    </citation>
    <scope>NUCLEOTIDE SEQUENCE [LARGE SCALE GENOMIC DNA]</scope>
    <source>
        <strain evidence="4 5">GA_2019</strain>
        <tissue evidence="4">Muscle</tissue>
    </source>
</reference>
<evidence type="ECO:0000256" key="3">
    <source>
        <dbReference type="PROSITE-ProRule" id="PRU00023"/>
    </source>
</evidence>
<dbReference type="InterPro" id="IPR036770">
    <property type="entry name" value="Ankyrin_rpt-contain_sf"/>
</dbReference>
<comment type="caution">
    <text evidence="4">The sequence shown here is derived from an EMBL/GenBank/DDBJ whole genome shotgun (WGS) entry which is preliminary data.</text>
</comment>
<name>A0ABV0MU21_9TELE</name>
<protein>
    <recommendedName>
        <fullName evidence="6">Ankyrin repeat and SOCS box containing 3</fullName>
    </recommendedName>
</protein>
<evidence type="ECO:0008006" key="6">
    <source>
        <dbReference type="Google" id="ProtNLM"/>
    </source>
</evidence>
<evidence type="ECO:0000313" key="5">
    <source>
        <dbReference type="Proteomes" id="UP001476798"/>
    </source>
</evidence>
<evidence type="ECO:0000313" key="4">
    <source>
        <dbReference type="EMBL" id="MEQ2162119.1"/>
    </source>
</evidence>
<organism evidence="4 5">
    <name type="scientific">Goodea atripinnis</name>
    <dbReference type="NCBI Taxonomy" id="208336"/>
    <lineage>
        <taxon>Eukaryota</taxon>
        <taxon>Metazoa</taxon>
        <taxon>Chordata</taxon>
        <taxon>Craniata</taxon>
        <taxon>Vertebrata</taxon>
        <taxon>Euteleostomi</taxon>
        <taxon>Actinopterygii</taxon>
        <taxon>Neopterygii</taxon>
        <taxon>Teleostei</taxon>
        <taxon>Neoteleostei</taxon>
        <taxon>Acanthomorphata</taxon>
        <taxon>Ovalentaria</taxon>
        <taxon>Atherinomorphae</taxon>
        <taxon>Cyprinodontiformes</taxon>
        <taxon>Goodeidae</taxon>
        <taxon>Goodea</taxon>
    </lineage>
</organism>
<keyword evidence="5" id="KW-1185">Reference proteome</keyword>
<dbReference type="EMBL" id="JAHRIO010011281">
    <property type="protein sequence ID" value="MEQ2162119.1"/>
    <property type="molecule type" value="Genomic_DNA"/>
</dbReference>
<dbReference type="InterPro" id="IPR002110">
    <property type="entry name" value="Ankyrin_rpt"/>
</dbReference>
<evidence type="ECO:0000256" key="2">
    <source>
        <dbReference type="ARBA" id="ARBA00023043"/>
    </source>
</evidence>
<dbReference type="Gene3D" id="1.25.40.20">
    <property type="entry name" value="Ankyrin repeat-containing domain"/>
    <property type="match status" value="2"/>
</dbReference>
<dbReference type="PANTHER" id="PTHR24161:SF85">
    <property type="entry name" value="PALMITOYLTRANSFERASE HIP14"/>
    <property type="match status" value="1"/>
</dbReference>
<dbReference type="Pfam" id="PF12796">
    <property type="entry name" value="Ank_2"/>
    <property type="match status" value="1"/>
</dbReference>
<evidence type="ECO:0000256" key="1">
    <source>
        <dbReference type="ARBA" id="ARBA00022737"/>
    </source>
</evidence>
<dbReference type="PROSITE" id="PS50297">
    <property type="entry name" value="ANK_REP_REGION"/>
    <property type="match status" value="1"/>
</dbReference>
<dbReference type="PRINTS" id="PR01415">
    <property type="entry name" value="ANKYRIN"/>
</dbReference>
<dbReference type="Pfam" id="PF13637">
    <property type="entry name" value="Ank_4"/>
    <property type="match status" value="1"/>
</dbReference>
<sequence>MDFTECYEDTVSTVAAAARSGCRKRLRSLIQRGCSVDCRDNRGWNALHEAAAAGSKECRHDYVNSLTHEGESACYLAAQRGHLAVVRLLLKAHADLNQLTNDLSCPLYAGFPTNFSASVISSLSFTEVGLSAKVLMVKDQEGHQACVDLLLDHGADPNMACSNDWPQFPIHAAAEFGHVSDQTSSVELLLNEGYSPDAQDYADPLGFPSPLSMALYHTSTKPCRCVG</sequence>
<feature type="repeat" description="ANK" evidence="3">
    <location>
        <begin position="69"/>
        <end position="101"/>
    </location>
</feature>